<name>A0A0C5VRB4_9GAMM</name>
<dbReference type="EMBL" id="CP007142">
    <property type="protein sequence ID" value="AJQ92759.1"/>
    <property type="molecule type" value="Genomic_DNA"/>
</dbReference>
<proteinExistence type="predicted"/>
<keyword evidence="2" id="KW-1185">Reference proteome</keyword>
<evidence type="ECO:0000313" key="2">
    <source>
        <dbReference type="Proteomes" id="UP000032266"/>
    </source>
</evidence>
<organism evidence="1 2">
    <name type="scientific">Gynuella sunshinyii YC6258</name>
    <dbReference type="NCBI Taxonomy" id="1445510"/>
    <lineage>
        <taxon>Bacteria</taxon>
        <taxon>Pseudomonadati</taxon>
        <taxon>Pseudomonadota</taxon>
        <taxon>Gammaproteobacteria</taxon>
        <taxon>Oceanospirillales</taxon>
        <taxon>Saccharospirillaceae</taxon>
        <taxon>Gynuella</taxon>
    </lineage>
</organism>
<dbReference type="STRING" id="1445510.YC6258_00709"/>
<dbReference type="KEGG" id="gsn:YC6258_00709"/>
<dbReference type="Proteomes" id="UP000032266">
    <property type="component" value="Chromosome"/>
</dbReference>
<accession>A0A0C5VRB4</accession>
<gene>
    <name evidence="1" type="ORF">YC6258_00709</name>
</gene>
<sequence length="68" mass="7860">MPHNSNTNVQKSKQTVENEVKSNPLILKLQKLILLRLRLMRGCLTWNVVSDSLPHSSHTTLSFQHHFI</sequence>
<evidence type="ECO:0000313" key="1">
    <source>
        <dbReference type="EMBL" id="AJQ92759.1"/>
    </source>
</evidence>
<reference evidence="1 2" key="1">
    <citation type="submission" date="2014-01" db="EMBL/GenBank/DDBJ databases">
        <title>Full genme sequencing of cellulolytic bacterium Gynuella sunshinyii YC6258T gen. nov., sp. nov.</title>
        <authorList>
            <person name="Khan H."/>
            <person name="Chung E.J."/>
            <person name="Chung Y.R."/>
        </authorList>
    </citation>
    <scope>NUCLEOTIDE SEQUENCE [LARGE SCALE GENOMIC DNA]</scope>
    <source>
        <strain evidence="1 2">YC6258</strain>
    </source>
</reference>
<dbReference type="HOGENOM" id="CLU_2788061_0_0_6"/>
<dbReference type="AlphaFoldDB" id="A0A0C5VRB4"/>
<protein>
    <submittedName>
        <fullName evidence="1">Uncharacterized protein</fullName>
    </submittedName>
</protein>